<feature type="compositionally biased region" description="Basic residues" evidence="1">
    <location>
        <begin position="10"/>
        <end position="19"/>
    </location>
</feature>
<dbReference type="Gene3D" id="3.40.190.10">
    <property type="entry name" value="Periplasmic binding protein-like II"/>
    <property type="match status" value="1"/>
</dbReference>
<dbReference type="PROSITE" id="PS51318">
    <property type="entry name" value="TAT"/>
    <property type="match status" value="1"/>
</dbReference>
<dbReference type="InterPro" id="IPR006311">
    <property type="entry name" value="TAT_signal"/>
</dbReference>
<gene>
    <name evidence="2" type="ORF">F4Y42_12955</name>
</gene>
<dbReference type="InterPro" id="IPR006059">
    <property type="entry name" value="SBP"/>
</dbReference>
<feature type="region of interest" description="Disordered" evidence="1">
    <location>
        <begin position="1"/>
        <end position="22"/>
    </location>
</feature>
<protein>
    <submittedName>
        <fullName evidence="2">Extracellular solute-binding protein</fullName>
    </submittedName>
</protein>
<organism evidence="2">
    <name type="scientific">Caldilineaceae bacterium SB0664_bin_27</name>
    <dbReference type="NCBI Taxonomy" id="2605260"/>
    <lineage>
        <taxon>Bacteria</taxon>
        <taxon>Bacillati</taxon>
        <taxon>Chloroflexota</taxon>
        <taxon>Caldilineae</taxon>
        <taxon>Caldilineales</taxon>
        <taxon>Caldilineaceae</taxon>
    </lineage>
</organism>
<accession>A0A6B0YUG8</accession>
<reference evidence="2" key="1">
    <citation type="submission" date="2019-09" db="EMBL/GenBank/DDBJ databases">
        <title>Characterisation of the sponge microbiome using genome-centric metagenomics.</title>
        <authorList>
            <person name="Engelberts J.P."/>
            <person name="Robbins S.J."/>
            <person name="De Goeij J.M."/>
            <person name="Aranda M."/>
            <person name="Bell S.C."/>
            <person name="Webster N.S."/>
        </authorList>
    </citation>
    <scope>NUCLEOTIDE SEQUENCE</scope>
    <source>
        <strain evidence="2">SB0664_bin_27</strain>
    </source>
</reference>
<dbReference type="InterPro" id="IPR050490">
    <property type="entry name" value="Bact_solute-bd_prot1"/>
</dbReference>
<name>A0A6B0YUG8_9CHLR</name>
<evidence type="ECO:0000256" key="1">
    <source>
        <dbReference type="SAM" id="MobiDB-lite"/>
    </source>
</evidence>
<comment type="caution">
    <text evidence="2">The sequence shown here is derived from an EMBL/GenBank/DDBJ whole genome shotgun (WGS) entry which is preliminary data.</text>
</comment>
<sequence>MTVRSTSPIHHSKERRKMTQRAMSRRDFMHVATATSVGALIAACAPAAAPMAGDDGGGAPAMEEVTIEFWVNQPMARSEGLWDTLMAEYEEINPGVTVSSLIIPHRDYEPKVLTGLAGGTVGDLLDVHPMHNATMAMRGALMPLDELMPTLGVGDDEMTKAWDYNVWRGKRWAIPRSDNPTIMLYNRSMVGEAGMDDPAELWAEGKWDIEAFDNTMDAVSGGEGEDRVYGCALPGGGTIRMQCVWIWGNDATVWNADETASAFNSPKAIEAWEYMTGAVARGWAPTPAESNIPGGWVAMMGQRRLCMQWPGAQFVLGGQAQFIPEDVMSEMQLVPLNTLWNGNREVRNATNSHGIYLQTDHVDESWAMCQYLISDDAQFRIIRERWTSPMVKRHAESEAWLGSLEPSLETAEMWEDSFNNIRAFSHLPRQQEMDNLIQAAKDRIILGDATAQEAMDDVAAEVDAIIAEVEVEIQEAGL</sequence>
<dbReference type="PANTHER" id="PTHR43649:SF12">
    <property type="entry name" value="DIACETYLCHITOBIOSE BINDING PROTEIN DASA"/>
    <property type="match status" value="1"/>
</dbReference>
<dbReference type="AlphaFoldDB" id="A0A6B0YUG8"/>
<dbReference type="Pfam" id="PF01547">
    <property type="entry name" value="SBP_bac_1"/>
    <property type="match status" value="1"/>
</dbReference>
<dbReference type="PANTHER" id="PTHR43649">
    <property type="entry name" value="ARABINOSE-BINDING PROTEIN-RELATED"/>
    <property type="match status" value="1"/>
</dbReference>
<dbReference type="SUPFAM" id="SSF53850">
    <property type="entry name" value="Periplasmic binding protein-like II"/>
    <property type="match status" value="1"/>
</dbReference>
<evidence type="ECO:0000313" key="2">
    <source>
        <dbReference type="EMBL" id="MXY94343.1"/>
    </source>
</evidence>
<proteinExistence type="predicted"/>
<dbReference type="EMBL" id="VXRG01000107">
    <property type="protein sequence ID" value="MXY94343.1"/>
    <property type="molecule type" value="Genomic_DNA"/>
</dbReference>